<dbReference type="EMBL" id="KQ977642">
    <property type="protein sequence ID" value="KYN01103.1"/>
    <property type="molecule type" value="Genomic_DNA"/>
</dbReference>
<sequence length="144" mass="17014">RSKIHYPWTPNEGIYLGGFRLIKMRYAHEKFKQHAFFLAFRKYQTVGETINLTWQRRYLKEILTVNVPLIHLDKVHIILAHIQFVAVNIMFRSKEDTDDRLNIFVAVDGDVIGEGFMIQTILTCLYQQRLSLLVTAYRYGVVEH</sequence>
<dbReference type="AlphaFoldDB" id="A0A195CK65"/>
<organism evidence="1 2">
    <name type="scientific">Cyphomyrmex costatus</name>
    <dbReference type="NCBI Taxonomy" id="456900"/>
    <lineage>
        <taxon>Eukaryota</taxon>
        <taxon>Metazoa</taxon>
        <taxon>Ecdysozoa</taxon>
        <taxon>Arthropoda</taxon>
        <taxon>Hexapoda</taxon>
        <taxon>Insecta</taxon>
        <taxon>Pterygota</taxon>
        <taxon>Neoptera</taxon>
        <taxon>Endopterygota</taxon>
        <taxon>Hymenoptera</taxon>
        <taxon>Apocrita</taxon>
        <taxon>Aculeata</taxon>
        <taxon>Formicoidea</taxon>
        <taxon>Formicidae</taxon>
        <taxon>Myrmicinae</taxon>
        <taxon>Cyphomyrmex</taxon>
    </lineage>
</organism>
<name>A0A195CK65_9HYME</name>
<gene>
    <name evidence="1" type="ORF">ALC62_08329</name>
</gene>
<keyword evidence="2" id="KW-1185">Reference proteome</keyword>
<protein>
    <submittedName>
        <fullName evidence="1">Uncharacterized protein</fullName>
    </submittedName>
</protein>
<feature type="non-terminal residue" evidence="1">
    <location>
        <position position="1"/>
    </location>
</feature>
<evidence type="ECO:0000313" key="2">
    <source>
        <dbReference type="Proteomes" id="UP000078542"/>
    </source>
</evidence>
<reference evidence="1 2" key="1">
    <citation type="submission" date="2016-03" db="EMBL/GenBank/DDBJ databases">
        <title>Cyphomyrmex costatus WGS genome.</title>
        <authorList>
            <person name="Nygaard S."/>
            <person name="Hu H."/>
            <person name="Boomsma J."/>
            <person name="Zhang G."/>
        </authorList>
    </citation>
    <scope>NUCLEOTIDE SEQUENCE [LARGE SCALE GENOMIC DNA]</scope>
    <source>
        <strain evidence="1">MS0001</strain>
        <tissue evidence="1">Whole body</tissue>
    </source>
</reference>
<accession>A0A195CK65</accession>
<proteinExistence type="predicted"/>
<dbReference type="Proteomes" id="UP000078542">
    <property type="component" value="Unassembled WGS sequence"/>
</dbReference>
<evidence type="ECO:0000313" key="1">
    <source>
        <dbReference type="EMBL" id="KYN01103.1"/>
    </source>
</evidence>